<sequence length="1309" mass="125945">MSCGRCGKDLQAALGAALGASSQSQASQRDPLVAKLRSAVSGLVATCAASHTGGGLRQDDVVTVLSVAEFVAERLPGVFAGPLPLGLDAGALMRMLELTAAAAARYSPLLDRCVALLLRVTDTVPAAERRGLLTDLAAGAMELLLDAEQQLLLLTLPQPPQPPPAAPSPGSGIGGGGGVVVVPVVPGLGAAVSAFECVRARGLEQPREGGEEAGGGEGGEGLPELLVPLATVADCLAAAEAGCCLLSALLLHRPQLLAPRVPPFVSQALLQLLVAASSEPRTQAALLACAARVVALAGGGGPGGGGSGGGLFPPLAGEAEALLHVALSLLQAWCDGGVALGDRPPPGQPATAAAQDESASPARSPSPCPPASDSSPSASHSASPSASLLWHSSLAAALDAACGCLAAGGLLASHSDRLCRVLLRACLTALPASGPGSPPAATTPSGPAPASPFLGPLLHYLPRLASCLASCPHLLPAALEAGLLTLLLAPQLPDEEPEPPAALGVEEAVAAAGPLPPLPPGRPGAGAGVGSAADCIAAAARRHLRLPPRRPPAAAKAPAAVMAAAAGPGFTPGRGGGPPAAGGGGGDGGGRDDDADGAAPGAAAAAAAAAEAAERPSKRRRGAGAASGKSQQPAGKFGNLSQMFASQAAIKQRTLAEAARESGAPTDGAAGAAGVAAAAAAASTAGAAGSSGTGDGIGAYAGSGSGGRAAEEAEAAAAAARAYLLPSASLVVRLVAGLAPDAAGGDRGPGAAGAGAAAPAAALPPALPLALLERFTSQLLPPACPELLLMLAGAAADWGQRVAEEASAAAAAPTAATATAAAAGGALRRSHAAAVRAVCAVLLALLRERAAGGAGAGAGEGAALAPRRDRAPAAAGWGWGWGCPALAAALNAASLRLLRCLEALGLPPPPAASGAAAAPAAAARSPRDVAAGAVAVLVFTAAIVAGNGLLNSLAATPPLPAATAADAADAATPAASAAAAVAAEAAVLKRAFQGMFVRVTMRCAQLGPEVQGLGQEAGRGGGGDGSSSAADGPTWRPAARRRLEASGRNLVTRLLPVAILRDSVSEAWGHLAGGGHGGMEAADGGRLVFSSRLPDQLSAVSAELQGAALKAAAGSGSEAAMADAVRCLAGLLAARRPQQLAAVGLQALVQGLRQSRALLLHAAATPPRDAAAAAAASQPPPAASQAVGAAADALPRLPSHLWLEPLQPVLGFSTVPDLDPLRGPGSEPGSEAGGGAAVDASAPPPPAWPALPELLGLLEPCWALQDGAGAGGGSGGPGGRRMPPSPAVKLSALSALEVCGRGGGWGSTT</sequence>
<feature type="compositionally biased region" description="Polar residues" evidence="1">
    <location>
        <begin position="628"/>
        <end position="637"/>
    </location>
</feature>
<comment type="caution">
    <text evidence="2">The sequence shown here is derived from an EMBL/GenBank/DDBJ whole genome shotgun (WGS) entry which is preliminary data.</text>
</comment>
<evidence type="ECO:0000256" key="1">
    <source>
        <dbReference type="SAM" id="MobiDB-lite"/>
    </source>
</evidence>
<feature type="region of interest" description="Disordered" evidence="1">
    <location>
        <begin position="1217"/>
        <end position="1248"/>
    </location>
</feature>
<feature type="region of interest" description="Disordered" evidence="1">
    <location>
        <begin position="344"/>
        <end position="382"/>
    </location>
</feature>
<dbReference type="OrthoDB" id="549946at2759"/>
<feature type="compositionally biased region" description="Gly residues" evidence="1">
    <location>
        <begin position="1015"/>
        <end position="1025"/>
    </location>
</feature>
<feature type="region of interest" description="Disordered" evidence="1">
    <location>
        <begin position="1012"/>
        <end position="1035"/>
    </location>
</feature>
<accession>A0A150GYP2</accession>
<feature type="compositionally biased region" description="Low complexity" evidence="1">
    <location>
        <begin position="371"/>
        <end position="382"/>
    </location>
</feature>
<protein>
    <submittedName>
        <fullName evidence="2">Uncharacterized protein</fullName>
    </submittedName>
</protein>
<reference evidence="3" key="1">
    <citation type="journal article" date="2016" name="Nat. Commun.">
        <title>The Gonium pectorale genome demonstrates co-option of cell cycle regulation during the evolution of multicellularity.</title>
        <authorList>
            <person name="Hanschen E.R."/>
            <person name="Marriage T.N."/>
            <person name="Ferris P.J."/>
            <person name="Hamaji T."/>
            <person name="Toyoda A."/>
            <person name="Fujiyama A."/>
            <person name="Neme R."/>
            <person name="Noguchi H."/>
            <person name="Minakuchi Y."/>
            <person name="Suzuki M."/>
            <person name="Kawai-Toyooka H."/>
            <person name="Smith D.R."/>
            <person name="Sparks H."/>
            <person name="Anderson J."/>
            <person name="Bakaric R."/>
            <person name="Luria V."/>
            <person name="Karger A."/>
            <person name="Kirschner M.W."/>
            <person name="Durand P.M."/>
            <person name="Michod R.E."/>
            <person name="Nozaki H."/>
            <person name="Olson B.J."/>
        </authorList>
    </citation>
    <scope>NUCLEOTIDE SEQUENCE [LARGE SCALE GENOMIC DNA]</scope>
    <source>
        <strain evidence="3">NIES-2863</strain>
    </source>
</reference>
<name>A0A150GYP2_GONPE</name>
<organism evidence="2 3">
    <name type="scientific">Gonium pectorale</name>
    <name type="common">Green alga</name>
    <dbReference type="NCBI Taxonomy" id="33097"/>
    <lineage>
        <taxon>Eukaryota</taxon>
        <taxon>Viridiplantae</taxon>
        <taxon>Chlorophyta</taxon>
        <taxon>core chlorophytes</taxon>
        <taxon>Chlorophyceae</taxon>
        <taxon>CS clade</taxon>
        <taxon>Chlamydomonadales</taxon>
        <taxon>Volvocaceae</taxon>
        <taxon>Gonium</taxon>
    </lineage>
</organism>
<feature type="region of interest" description="Disordered" evidence="1">
    <location>
        <begin position="566"/>
        <end position="637"/>
    </location>
</feature>
<evidence type="ECO:0000313" key="3">
    <source>
        <dbReference type="Proteomes" id="UP000075714"/>
    </source>
</evidence>
<feature type="compositionally biased region" description="Low complexity" evidence="1">
    <location>
        <begin position="597"/>
        <end position="611"/>
    </location>
</feature>
<feature type="compositionally biased region" description="Gly residues" evidence="1">
    <location>
        <begin position="570"/>
        <end position="588"/>
    </location>
</feature>
<proteinExistence type="predicted"/>
<dbReference type="EMBL" id="LSYV01000004">
    <property type="protein sequence ID" value="KXZ54951.1"/>
    <property type="molecule type" value="Genomic_DNA"/>
</dbReference>
<keyword evidence="3" id="KW-1185">Reference proteome</keyword>
<evidence type="ECO:0000313" key="2">
    <source>
        <dbReference type="EMBL" id="KXZ54951.1"/>
    </source>
</evidence>
<feature type="compositionally biased region" description="Low complexity" evidence="1">
    <location>
        <begin position="349"/>
        <end position="363"/>
    </location>
</feature>
<dbReference type="Proteomes" id="UP000075714">
    <property type="component" value="Unassembled WGS sequence"/>
</dbReference>
<gene>
    <name evidence="2" type="ORF">GPECTOR_3g12</name>
</gene>